<organism evidence="1 2">
    <name type="scientific">Halorhodospira halochloris</name>
    <name type="common">Ectothiorhodospira halochloris</name>
    <dbReference type="NCBI Taxonomy" id="1052"/>
    <lineage>
        <taxon>Bacteria</taxon>
        <taxon>Pseudomonadati</taxon>
        <taxon>Pseudomonadota</taxon>
        <taxon>Gammaproteobacteria</taxon>
        <taxon>Chromatiales</taxon>
        <taxon>Ectothiorhodospiraceae</taxon>
        <taxon>Halorhodospira</taxon>
    </lineage>
</organism>
<dbReference type="EMBL" id="AP017372">
    <property type="protein sequence ID" value="BAU58636.1"/>
    <property type="molecule type" value="Genomic_DNA"/>
</dbReference>
<keyword evidence="2" id="KW-1185">Reference proteome</keyword>
<proteinExistence type="predicted"/>
<sequence>MKDTALARVKADTNNLRTFSTKCLTILFIAVLCWPTGVITMTSKSAEPLTNPAHEQHDDPAKTDENWHEASVDAIDEGIARLLVGSAGNIYEIDARRLPEGAIPGTSLLLTGPLTAGLEAVSIGVDTATTKARQGRVRNKLDLLRQRSTD</sequence>
<name>A0A0X8XAV5_HALHR</name>
<reference evidence="1" key="1">
    <citation type="submission" date="2016-02" db="EMBL/GenBank/DDBJ databases">
        <title>Halorhodospira halochloris DSM-1059 complete genome, version 2.</title>
        <authorList>
            <person name="Tsukatani Y."/>
        </authorList>
    </citation>
    <scope>NUCLEOTIDE SEQUENCE</scope>
    <source>
        <strain evidence="1">DSM 1059</strain>
    </source>
</reference>
<accession>A0A0X8XAV5</accession>
<gene>
    <name evidence="1" type="ORF">HH1059_19420</name>
</gene>
<dbReference type="AlphaFoldDB" id="A0A0X8XAV5"/>
<dbReference type="Proteomes" id="UP000218890">
    <property type="component" value="Chromosome"/>
</dbReference>
<evidence type="ECO:0008006" key="3">
    <source>
        <dbReference type="Google" id="ProtNLM"/>
    </source>
</evidence>
<dbReference type="KEGG" id="hhk:HH1059_19420"/>
<protein>
    <recommendedName>
        <fullName evidence="3">DUF3006 domain-containing protein</fullName>
    </recommendedName>
</protein>
<evidence type="ECO:0000313" key="1">
    <source>
        <dbReference type="EMBL" id="BAU58636.1"/>
    </source>
</evidence>
<evidence type="ECO:0000313" key="2">
    <source>
        <dbReference type="Proteomes" id="UP000218890"/>
    </source>
</evidence>